<evidence type="ECO:0000313" key="3">
    <source>
        <dbReference type="Proteomes" id="UP000812287"/>
    </source>
</evidence>
<proteinExistence type="predicted"/>
<dbReference type="Proteomes" id="UP000812287">
    <property type="component" value="Unassembled WGS sequence"/>
</dbReference>
<comment type="caution">
    <text evidence="2">The sequence shown here is derived from an EMBL/GenBank/DDBJ whole genome shotgun (WGS) entry which is preliminary data.</text>
</comment>
<dbReference type="RefSeq" id="XP_043046067.1">
    <property type="nucleotide sequence ID" value="XM_043190739.1"/>
</dbReference>
<sequence length="181" mass="20228">MFSAFSITNGKCHERDSRQFAIKQSVISDERLQRCQTLLTFLDCPPLAMSSRFDSRDDMPTSTAATTTYQTAFSVPAKDTESIHLGTDTESEAFTTSPLLPEIPNLDFDLSSIISGSSDPDVDQEKVKKRASNVQKLAEENEKLKAELKAMTDRLEAAERKRAQLAQKRNKQQHILEPSST</sequence>
<organism evidence="2 3">
    <name type="scientific">Guyanagaster necrorhizus</name>
    <dbReference type="NCBI Taxonomy" id="856835"/>
    <lineage>
        <taxon>Eukaryota</taxon>
        <taxon>Fungi</taxon>
        <taxon>Dikarya</taxon>
        <taxon>Basidiomycota</taxon>
        <taxon>Agaricomycotina</taxon>
        <taxon>Agaricomycetes</taxon>
        <taxon>Agaricomycetidae</taxon>
        <taxon>Agaricales</taxon>
        <taxon>Marasmiineae</taxon>
        <taxon>Physalacriaceae</taxon>
        <taxon>Guyanagaster</taxon>
    </lineage>
</organism>
<reference evidence="2" key="1">
    <citation type="submission" date="2020-11" db="EMBL/GenBank/DDBJ databases">
        <title>Adaptations for nitrogen fixation in a non-lichenized fungal sporocarp promotes dispersal by wood-feeding termites.</title>
        <authorList>
            <consortium name="DOE Joint Genome Institute"/>
            <person name="Koch R.A."/>
            <person name="Yoon G."/>
            <person name="Arayal U."/>
            <person name="Lail K."/>
            <person name="Amirebrahimi M."/>
            <person name="Labutti K."/>
            <person name="Lipzen A."/>
            <person name="Riley R."/>
            <person name="Barry K."/>
            <person name="Henrissat B."/>
            <person name="Grigoriev I.V."/>
            <person name="Herr J.R."/>
            <person name="Aime M.C."/>
        </authorList>
    </citation>
    <scope>NUCLEOTIDE SEQUENCE</scope>
    <source>
        <strain evidence="2">MCA 3950</strain>
    </source>
</reference>
<evidence type="ECO:0000256" key="1">
    <source>
        <dbReference type="SAM" id="MobiDB-lite"/>
    </source>
</evidence>
<protein>
    <submittedName>
        <fullName evidence="2">Uncharacterized protein</fullName>
    </submittedName>
</protein>
<dbReference type="OrthoDB" id="3254913at2759"/>
<dbReference type="GeneID" id="66113036"/>
<feature type="region of interest" description="Disordered" evidence="1">
    <location>
        <begin position="159"/>
        <end position="181"/>
    </location>
</feature>
<dbReference type="EMBL" id="MU250523">
    <property type="protein sequence ID" value="KAG7452567.1"/>
    <property type="molecule type" value="Genomic_DNA"/>
</dbReference>
<evidence type="ECO:0000313" key="2">
    <source>
        <dbReference type="EMBL" id="KAG7452567.1"/>
    </source>
</evidence>
<gene>
    <name evidence="2" type="ORF">BT62DRAFT_998598</name>
</gene>
<keyword evidence="3" id="KW-1185">Reference proteome</keyword>
<dbReference type="AlphaFoldDB" id="A0A9P7W4N2"/>
<accession>A0A9P7W4N2</accession>
<name>A0A9P7W4N2_9AGAR</name>